<evidence type="ECO:0000256" key="6">
    <source>
        <dbReference type="ARBA" id="ARBA00022741"/>
    </source>
</evidence>
<evidence type="ECO:0000256" key="4">
    <source>
        <dbReference type="ARBA" id="ARBA00009524"/>
    </source>
</evidence>
<evidence type="ECO:0000259" key="20">
    <source>
        <dbReference type="PROSITE" id="PS51383"/>
    </source>
</evidence>
<dbReference type="InterPro" id="IPR017953">
    <property type="entry name" value="Carbohydrate_kinase_pred_CS"/>
</dbReference>
<dbReference type="EC" id="4.2.1.136" evidence="19"/>
<feature type="binding site" evidence="17">
    <location>
        <begin position="419"/>
        <end position="423"/>
    </location>
    <ligand>
        <name>AMP</name>
        <dbReference type="ChEBI" id="CHEBI:456215"/>
    </ligand>
</feature>
<feature type="binding site" evidence="17">
    <location>
        <position position="449"/>
    </location>
    <ligand>
        <name>(6S)-NADPHX</name>
        <dbReference type="ChEBI" id="CHEBI:64076"/>
    </ligand>
</feature>
<dbReference type="Pfam" id="PF03853">
    <property type="entry name" value="YjeF_N"/>
    <property type="match status" value="1"/>
</dbReference>
<dbReference type="EMBL" id="CADCWO010000115">
    <property type="protein sequence ID" value="CAA9575043.1"/>
    <property type="molecule type" value="Genomic_DNA"/>
</dbReference>
<dbReference type="GO" id="GO:0052856">
    <property type="term" value="F:NAD(P)HX epimerase activity"/>
    <property type="evidence" value="ECO:0007669"/>
    <property type="project" value="UniProtKB-UniRule"/>
</dbReference>
<evidence type="ECO:0000256" key="8">
    <source>
        <dbReference type="ARBA" id="ARBA00022857"/>
    </source>
</evidence>
<dbReference type="PROSITE" id="PS01050">
    <property type="entry name" value="YJEF_C_2"/>
    <property type="match status" value="1"/>
</dbReference>
<dbReference type="AlphaFoldDB" id="A0A6J4VFM0"/>
<dbReference type="PIRSF" id="PIRSF017184">
    <property type="entry name" value="Nnr"/>
    <property type="match status" value="1"/>
</dbReference>
<dbReference type="SUPFAM" id="SSF53613">
    <property type="entry name" value="Ribokinase-like"/>
    <property type="match status" value="1"/>
</dbReference>
<evidence type="ECO:0000256" key="3">
    <source>
        <dbReference type="ARBA" id="ARBA00006001"/>
    </source>
</evidence>
<evidence type="ECO:0000259" key="21">
    <source>
        <dbReference type="PROSITE" id="PS51385"/>
    </source>
</evidence>
<comment type="catalytic activity">
    <reaction evidence="2 18 19">
        <text>(6R)-NADPHX = (6S)-NADPHX</text>
        <dbReference type="Rhea" id="RHEA:32227"/>
        <dbReference type="ChEBI" id="CHEBI:64076"/>
        <dbReference type="ChEBI" id="CHEBI:64077"/>
        <dbReference type="EC" id="5.1.99.6"/>
    </reaction>
</comment>
<dbReference type="PANTHER" id="PTHR12592">
    <property type="entry name" value="ATP-DEPENDENT (S)-NAD(P)H-HYDRATE DEHYDRATASE FAMILY MEMBER"/>
    <property type="match status" value="1"/>
</dbReference>
<comment type="catalytic activity">
    <reaction evidence="1 18 19">
        <text>(6R)-NADHX = (6S)-NADHX</text>
        <dbReference type="Rhea" id="RHEA:32215"/>
        <dbReference type="ChEBI" id="CHEBI:64074"/>
        <dbReference type="ChEBI" id="CHEBI:64075"/>
        <dbReference type="EC" id="5.1.99.6"/>
    </reaction>
</comment>
<comment type="catalytic activity">
    <reaction evidence="16 17 19">
        <text>(6S)-NADPHX + ADP = AMP + phosphate + NADPH + H(+)</text>
        <dbReference type="Rhea" id="RHEA:32235"/>
        <dbReference type="ChEBI" id="CHEBI:15378"/>
        <dbReference type="ChEBI" id="CHEBI:43474"/>
        <dbReference type="ChEBI" id="CHEBI:57783"/>
        <dbReference type="ChEBI" id="CHEBI:64076"/>
        <dbReference type="ChEBI" id="CHEBI:456215"/>
        <dbReference type="ChEBI" id="CHEBI:456216"/>
        <dbReference type="EC" id="4.2.1.136"/>
    </reaction>
</comment>
<evidence type="ECO:0000256" key="14">
    <source>
        <dbReference type="ARBA" id="ARBA00025153"/>
    </source>
</evidence>
<dbReference type="Gene3D" id="3.40.50.10260">
    <property type="entry name" value="YjeF N-terminal domain"/>
    <property type="match status" value="1"/>
</dbReference>
<dbReference type="GO" id="GO:0046872">
    <property type="term" value="F:metal ion binding"/>
    <property type="evidence" value="ECO:0007669"/>
    <property type="project" value="UniProtKB-UniRule"/>
</dbReference>
<keyword evidence="9 18" id="KW-0630">Potassium</keyword>
<comment type="similarity">
    <text evidence="3 19">In the N-terminal section; belongs to the NnrE/AIBP family.</text>
</comment>
<feature type="binding site" evidence="18">
    <location>
        <position position="161"/>
    </location>
    <ligand>
        <name>(6S)-NADPHX</name>
        <dbReference type="ChEBI" id="CHEBI:64076"/>
    </ligand>
</feature>
<dbReference type="GO" id="GO:0110051">
    <property type="term" value="P:metabolite repair"/>
    <property type="evidence" value="ECO:0007669"/>
    <property type="project" value="TreeGrafter"/>
</dbReference>
<dbReference type="HAMAP" id="MF_01966">
    <property type="entry name" value="NADHX_epimerase"/>
    <property type="match status" value="1"/>
</dbReference>
<dbReference type="GO" id="GO:0005524">
    <property type="term" value="F:ATP binding"/>
    <property type="evidence" value="ECO:0007669"/>
    <property type="project" value="UniProtKB-UniRule"/>
</dbReference>
<keyword evidence="7 17" id="KW-0067">ATP-binding</keyword>
<keyword evidence="6 17" id="KW-0547">Nucleotide-binding</keyword>
<accession>A0A6J4VFM0</accession>
<keyword evidence="12 17" id="KW-0456">Lyase</keyword>
<dbReference type="EC" id="5.1.99.6" evidence="19"/>
<evidence type="ECO:0000313" key="22">
    <source>
        <dbReference type="EMBL" id="CAA9575043.1"/>
    </source>
</evidence>
<keyword evidence="8 17" id="KW-0521">NADP</keyword>
<comment type="similarity">
    <text evidence="17">Belongs to the NnrD/CARKD family.</text>
</comment>
<dbReference type="GO" id="GO:0046496">
    <property type="term" value="P:nicotinamide nucleotide metabolic process"/>
    <property type="evidence" value="ECO:0007669"/>
    <property type="project" value="UniProtKB-UniRule"/>
</dbReference>
<gene>
    <name evidence="17" type="primary">nnrD</name>
    <name evidence="18" type="synonym">nnrE</name>
    <name evidence="22" type="ORF">AVDCRST_MAG81-2235</name>
</gene>
<feature type="binding site" evidence="18">
    <location>
        <begin position="132"/>
        <end position="138"/>
    </location>
    <ligand>
        <name>(6S)-NADPHX</name>
        <dbReference type="ChEBI" id="CHEBI:64076"/>
    </ligand>
</feature>
<evidence type="ECO:0000256" key="19">
    <source>
        <dbReference type="PIRNR" id="PIRNR017184"/>
    </source>
</evidence>
<evidence type="ECO:0000256" key="18">
    <source>
        <dbReference type="HAMAP-Rule" id="MF_01966"/>
    </source>
</evidence>
<sequence length="517" mass="54670">MLTLRQTEIQQAVVSTHQMREIENRIFAAGMPVAALMEKVGGLVAHRIQTLYSCVDFRQVGILVGPGHNGGDALVVARELHFQGYNVAIYCPLTKLKELTAQHAQYAKNLGIPFIELRELKHCNLLIDGLFGFGLTRSLEPPLSDTVNAINQWSQPVVSIDVPSGLHTDTGEVLGVAIRAERTFCLGLWKLGLLQEQALEYVGMAELIGLNLPLTDVTAVLGNQPGIQCVTKSMVIAHLPLPRQSVTHKYKVGHLLLVCGSHRYAGGAILTGLGARASGAGMLSIAVPESLKPTLTAQLPDALILGCPEINGAIARLPDGTELSNFDAIACGPGLTMDATAVVKQVLKSECPLVLDADGLNILAQLGPVTALSQRQATTVLTPHLGEFKRLFRDLAEPMNRVMAVRAAAEQTGAVVLLKGARTAIAEPQGSAWINPESTPALARGGSGDVLTGLLGGVLAQTASQHPGGEFAAVSAAWWHAQAGIRAAQERTELGVDAFTLTQFLGPTLKAALQSTS</sequence>
<evidence type="ECO:0000256" key="13">
    <source>
        <dbReference type="ARBA" id="ARBA00023268"/>
    </source>
</evidence>
<proteinExistence type="inferred from homology"/>
<dbReference type="PANTHER" id="PTHR12592:SF0">
    <property type="entry name" value="ATP-DEPENDENT (S)-NAD(P)H-HYDRATE DEHYDRATASE"/>
    <property type="match status" value="1"/>
</dbReference>
<dbReference type="SUPFAM" id="SSF64153">
    <property type="entry name" value="YjeF N-terminal domain-like"/>
    <property type="match status" value="1"/>
</dbReference>
<comment type="cofactor">
    <cofactor evidence="17">
        <name>Mg(2+)</name>
        <dbReference type="ChEBI" id="CHEBI:18420"/>
    </cofactor>
</comment>
<dbReference type="Gene3D" id="3.40.1190.20">
    <property type="match status" value="1"/>
</dbReference>
<feature type="binding site" evidence="18">
    <location>
        <position position="128"/>
    </location>
    <ligand>
        <name>K(+)</name>
        <dbReference type="ChEBI" id="CHEBI:29103"/>
    </ligand>
</feature>
<keyword evidence="13" id="KW-0511">Multifunctional enzyme</keyword>
<keyword evidence="10 17" id="KW-0520">NAD</keyword>
<evidence type="ECO:0000256" key="16">
    <source>
        <dbReference type="ARBA" id="ARBA00049209"/>
    </source>
</evidence>
<dbReference type="NCBIfam" id="TIGR00196">
    <property type="entry name" value="yjeF_cterm"/>
    <property type="match status" value="1"/>
</dbReference>
<feature type="binding site" evidence="17">
    <location>
        <position position="384"/>
    </location>
    <ligand>
        <name>(6S)-NADPHX</name>
        <dbReference type="ChEBI" id="CHEBI:64076"/>
    </ligand>
</feature>
<dbReference type="InterPro" id="IPR000631">
    <property type="entry name" value="CARKD"/>
</dbReference>
<dbReference type="NCBIfam" id="TIGR00197">
    <property type="entry name" value="yjeF_nterm"/>
    <property type="match status" value="1"/>
</dbReference>
<dbReference type="HAMAP" id="MF_01965">
    <property type="entry name" value="NADHX_dehydratase"/>
    <property type="match status" value="1"/>
</dbReference>
<keyword evidence="5 18" id="KW-0479">Metal-binding</keyword>
<dbReference type="InterPro" id="IPR004443">
    <property type="entry name" value="YjeF_N_dom"/>
</dbReference>
<evidence type="ECO:0000256" key="11">
    <source>
        <dbReference type="ARBA" id="ARBA00023235"/>
    </source>
</evidence>
<comment type="caution">
    <text evidence="17">Lacks conserved residue(s) required for the propagation of feature annotation.</text>
</comment>
<feature type="domain" description="YjeF C-terminal" evidence="20">
    <location>
        <begin position="231"/>
        <end position="512"/>
    </location>
</feature>
<evidence type="ECO:0000256" key="5">
    <source>
        <dbReference type="ARBA" id="ARBA00022723"/>
    </source>
</evidence>
<dbReference type="PROSITE" id="PS51385">
    <property type="entry name" value="YJEF_N"/>
    <property type="match status" value="1"/>
</dbReference>
<dbReference type="CDD" id="cd01171">
    <property type="entry name" value="YXKO-related"/>
    <property type="match status" value="1"/>
</dbReference>
<comment type="cofactor">
    <cofactor evidence="18 19">
        <name>K(+)</name>
        <dbReference type="ChEBI" id="CHEBI:29103"/>
    </cofactor>
    <text evidence="18 19">Binds 1 potassium ion per subunit.</text>
</comment>
<feature type="binding site" evidence="17">
    <location>
        <position position="334"/>
    </location>
    <ligand>
        <name>(6S)-NADPHX</name>
        <dbReference type="ChEBI" id="CHEBI:64076"/>
    </ligand>
</feature>
<comment type="catalytic activity">
    <reaction evidence="15 17 19">
        <text>(6S)-NADHX + ADP = AMP + phosphate + NADH + H(+)</text>
        <dbReference type="Rhea" id="RHEA:32223"/>
        <dbReference type="ChEBI" id="CHEBI:15378"/>
        <dbReference type="ChEBI" id="CHEBI:43474"/>
        <dbReference type="ChEBI" id="CHEBI:57945"/>
        <dbReference type="ChEBI" id="CHEBI:64074"/>
        <dbReference type="ChEBI" id="CHEBI:456215"/>
        <dbReference type="ChEBI" id="CHEBI:456216"/>
        <dbReference type="EC" id="4.2.1.136"/>
    </reaction>
</comment>
<dbReference type="Pfam" id="PF01256">
    <property type="entry name" value="Carb_kinase"/>
    <property type="match status" value="1"/>
</dbReference>
<keyword evidence="11 18" id="KW-0413">Isomerase</keyword>
<feature type="binding site" evidence="18">
    <location>
        <position position="69"/>
    </location>
    <ligand>
        <name>K(+)</name>
        <dbReference type="ChEBI" id="CHEBI:29103"/>
    </ligand>
</feature>
<organism evidence="22">
    <name type="scientific">uncultured Synechococcales cyanobacterium</name>
    <dbReference type="NCBI Taxonomy" id="1936017"/>
    <lineage>
        <taxon>Bacteria</taxon>
        <taxon>Bacillati</taxon>
        <taxon>Cyanobacteriota</taxon>
        <taxon>Cyanophyceae</taxon>
        <taxon>Synechococcales</taxon>
        <taxon>environmental samples</taxon>
    </lineage>
</organism>
<feature type="binding site" evidence="17">
    <location>
        <position position="448"/>
    </location>
    <ligand>
        <name>AMP</name>
        <dbReference type="ChEBI" id="CHEBI:456215"/>
    </ligand>
</feature>
<evidence type="ECO:0000256" key="10">
    <source>
        <dbReference type="ARBA" id="ARBA00023027"/>
    </source>
</evidence>
<feature type="binding site" evidence="18">
    <location>
        <begin position="68"/>
        <end position="72"/>
    </location>
    <ligand>
        <name>(6S)-NADPHX</name>
        <dbReference type="ChEBI" id="CHEBI:64076"/>
    </ligand>
</feature>
<evidence type="ECO:0000256" key="15">
    <source>
        <dbReference type="ARBA" id="ARBA00048238"/>
    </source>
</evidence>
<evidence type="ECO:0000256" key="2">
    <source>
        <dbReference type="ARBA" id="ARBA00000909"/>
    </source>
</evidence>
<comment type="function">
    <text evidence="17">Catalyzes the dehydration of the S-form of NAD(P)HX at the expense of ADP, which is converted to AMP. Together with NAD(P)HX epimerase, which catalyzes the epimerization of the S- and R-forms, the enzyme allows the repair of both epimers of NAD(P)HX, a damaged form of NAD(P)H that is a result of enzymatic or heat-dependent hydration.</text>
</comment>
<dbReference type="InterPro" id="IPR029056">
    <property type="entry name" value="Ribokinase-like"/>
</dbReference>
<evidence type="ECO:0000256" key="12">
    <source>
        <dbReference type="ARBA" id="ARBA00023239"/>
    </source>
</evidence>
<evidence type="ECO:0000256" key="1">
    <source>
        <dbReference type="ARBA" id="ARBA00000013"/>
    </source>
</evidence>
<evidence type="ECO:0000256" key="7">
    <source>
        <dbReference type="ARBA" id="ARBA00022840"/>
    </source>
</evidence>
<dbReference type="InterPro" id="IPR030677">
    <property type="entry name" value="Nnr"/>
</dbReference>
<evidence type="ECO:0000256" key="9">
    <source>
        <dbReference type="ARBA" id="ARBA00022958"/>
    </source>
</evidence>
<reference evidence="22" key="1">
    <citation type="submission" date="2020-02" db="EMBL/GenBank/DDBJ databases">
        <authorList>
            <person name="Meier V. D."/>
        </authorList>
    </citation>
    <scope>NUCLEOTIDE SEQUENCE</scope>
    <source>
        <strain evidence="22">AVDCRST_MAG81</strain>
    </source>
</reference>
<feature type="domain" description="YjeF N-terminal" evidence="21">
    <location>
        <begin position="19"/>
        <end position="218"/>
    </location>
</feature>
<comment type="function">
    <text evidence="18">Catalyzes the epimerization of the S- and R-forms of NAD(P)HX, a damaged form of NAD(P)H that is a result of enzymatic or heat-dependent hydration. This is a prerequisite for the S-specific NAD(P)H-hydrate dehydratase to allow the repair of both epimers of NAD(P)HX.</text>
</comment>
<protein>
    <recommendedName>
        <fullName evidence="19">Bifunctional NAD(P)H-hydrate repair enzyme</fullName>
    </recommendedName>
    <alternativeName>
        <fullName evidence="19">Nicotinamide nucleotide repair protein</fullName>
    </alternativeName>
    <domain>
        <recommendedName>
            <fullName evidence="19">ADP-dependent (S)-NAD(P)H-hydrate dehydratase</fullName>
            <ecNumber evidence="19">4.2.1.136</ecNumber>
        </recommendedName>
        <alternativeName>
            <fullName evidence="19">ADP-dependent NAD(P)HX dehydratase</fullName>
        </alternativeName>
    </domain>
    <domain>
        <recommendedName>
            <fullName evidence="19">NAD(P)H-hydrate epimerase</fullName>
            <ecNumber evidence="19">5.1.99.6</ecNumber>
        </recommendedName>
    </domain>
</protein>
<comment type="similarity">
    <text evidence="4 19">In the C-terminal section; belongs to the NnrD/CARKD family.</text>
</comment>
<name>A0A6J4VFM0_9CYAN</name>
<comment type="function">
    <text evidence="14 19">Bifunctional enzyme that catalyzes the epimerization of the S- and R-forms of NAD(P)HX and the dehydration of the S-form of NAD(P)HX at the expense of ADP, which is converted to AMP. This allows the repair of both epimers of NAD(P)HX, a damaged form of NAD(P)H that is a result of enzymatic or heat-dependent hydration.</text>
</comment>
<comment type="similarity">
    <text evidence="18">Belongs to the NnrE/AIBP family.</text>
</comment>
<dbReference type="GO" id="GO:0052855">
    <property type="term" value="F:ADP-dependent NAD(P)H-hydrate dehydratase activity"/>
    <property type="evidence" value="ECO:0007669"/>
    <property type="project" value="UniProtKB-UniRule"/>
</dbReference>
<dbReference type="InterPro" id="IPR036652">
    <property type="entry name" value="YjeF_N_dom_sf"/>
</dbReference>
<dbReference type="PROSITE" id="PS51383">
    <property type="entry name" value="YJEF_C_3"/>
    <property type="match status" value="1"/>
</dbReference>
<feature type="binding site" evidence="18">
    <location>
        <position position="164"/>
    </location>
    <ligand>
        <name>K(+)</name>
        <dbReference type="ChEBI" id="CHEBI:29103"/>
    </ligand>
</feature>
<comment type="subunit">
    <text evidence="17">Homotetramer.</text>
</comment>
<evidence type="ECO:0000256" key="17">
    <source>
        <dbReference type="HAMAP-Rule" id="MF_01965"/>
    </source>
</evidence>